<sequence>MSEKLIFKEKTCPKCGKKFSGYIGYTDDQECGKCEDRFPGFVGGINE</sequence>
<organism evidence="1">
    <name type="scientific">marine sediment metagenome</name>
    <dbReference type="NCBI Taxonomy" id="412755"/>
    <lineage>
        <taxon>unclassified sequences</taxon>
        <taxon>metagenomes</taxon>
        <taxon>ecological metagenomes</taxon>
    </lineage>
</organism>
<proteinExistence type="predicted"/>
<accession>A0A0F9PME6</accession>
<evidence type="ECO:0000313" key="1">
    <source>
        <dbReference type="EMBL" id="KKM94422.1"/>
    </source>
</evidence>
<dbReference type="EMBL" id="LAZR01006141">
    <property type="protein sequence ID" value="KKM94422.1"/>
    <property type="molecule type" value="Genomic_DNA"/>
</dbReference>
<reference evidence="1" key="1">
    <citation type="journal article" date="2015" name="Nature">
        <title>Complex archaea that bridge the gap between prokaryotes and eukaryotes.</title>
        <authorList>
            <person name="Spang A."/>
            <person name="Saw J.H."/>
            <person name="Jorgensen S.L."/>
            <person name="Zaremba-Niedzwiedzka K."/>
            <person name="Martijn J."/>
            <person name="Lind A.E."/>
            <person name="van Eijk R."/>
            <person name="Schleper C."/>
            <person name="Guy L."/>
            <person name="Ettema T.J."/>
        </authorList>
    </citation>
    <scope>NUCLEOTIDE SEQUENCE</scope>
</reference>
<protein>
    <submittedName>
        <fullName evidence="1">Uncharacterized protein</fullName>
    </submittedName>
</protein>
<comment type="caution">
    <text evidence="1">The sequence shown here is derived from an EMBL/GenBank/DDBJ whole genome shotgun (WGS) entry which is preliminary data.</text>
</comment>
<gene>
    <name evidence="1" type="ORF">LCGC14_1198430</name>
</gene>
<dbReference type="AlphaFoldDB" id="A0A0F9PME6"/>
<name>A0A0F9PME6_9ZZZZ</name>